<reference evidence="2 3" key="1">
    <citation type="submission" date="2018-06" db="EMBL/GenBank/DDBJ databases">
        <authorList>
            <consortium name="Pathogen Informatics"/>
            <person name="Doyle S."/>
        </authorList>
    </citation>
    <scope>NUCLEOTIDE SEQUENCE [LARGE SCALE GENOMIC DNA]</scope>
    <source>
        <strain evidence="2 3">NCTC1934</strain>
    </source>
</reference>
<keyword evidence="3" id="KW-1185">Reference proteome</keyword>
<proteinExistence type="predicted"/>
<dbReference type="Proteomes" id="UP000255467">
    <property type="component" value="Unassembled WGS sequence"/>
</dbReference>
<dbReference type="Proteomes" id="UP000317039">
    <property type="component" value="Chromosome"/>
</dbReference>
<reference evidence="1 4" key="2">
    <citation type="submission" date="2019-07" db="EMBL/GenBank/DDBJ databases">
        <title>Complete Genome Sequence and Methylome Analysis of Nocardia otitidis-caviarum NEB252.</title>
        <authorList>
            <person name="Fomenkov A."/>
            <person name="Anton B.P."/>
            <person name="Vincze T."/>
            <person name="Roberts R.J."/>
        </authorList>
    </citation>
    <scope>NUCLEOTIDE SEQUENCE [LARGE SCALE GENOMIC DNA]</scope>
    <source>
        <strain evidence="1 4">NEB252</strain>
    </source>
</reference>
<evidence type="ECO:0000313" key="3">
    <source>
        <dbReference type="Proteomes" id="UP000255467"/>
    </source>
</evidence>
<dbReference type="EMBL" id="CP041695">
    <property type="protein sequence ID" value="QDP81424.1"/>
    <property type="molecule type" value="Genomic_DNA"/>
</dbReference>
<evidence type="ECO:0000313" key="4">
    <source>
        <dbReference type="Proteomes" id="UP000317039"/>
    </source>
</evidence>
<dbReference type="KEGG" id="nod:FOH10_24590"/>
<organism evidence="2 3">
    <name type="scientific">Nocardia otitidiscaviarum</name>
    <dbReference type="NCBI Taxonomy" id="1823"/>
    <lineage>
        <taxon>Bacteria</taxon>
        <taxon>Bacillati</taxon>
        <taxon>Actinomycetota</taxon>
        <taxon>Actinomycetes</taxon>
        <taxon>Mycobacteriales</taxon>
        <taxon>Nocardiaceae</taxon>
        <taxon>Nocardia</taxon>
    </lineage>
</organism>
<evidence type="ECO:0000313" key="2">
    <source>
        <dbReference type="EMBL" id="SUA77499.1"/>
    </source>
</evidence>
<protein>
    <submittedName>
        <fullName evidence="2">Uncharacterized protein</fullName>
    </submittedName>
</protein>
<dbReference type="RefSeq" id="WP_143982509.1">
    <property type="nucleotide sequence ID" value="NZ_CP041695.1"/>
</dbReference>
<dbReference type="AlphaFoldDB" id="A0A378YM53"/>
<dbReference type="OrthoDB" id="4556201at2"/>
<accession>A0A378YM53</accession>
<evidence type="ECO:0000313" key="1">
    <source>
        <dbReference type="EMBL" id="QDP81424.1"/>
    </source>
</evidence>
<name>A0A378YM53_9NOCA</name>
<sequence length="102" mass="11635">MLTRFEWLTGGEVMRDQAMPMVEPEISGFYLDRDGDIWERRSEGWRLILQRGVAVDPEALWDWAEGHVRDYAPFTLVHGDAYAARMAAVAFPTAHPKDGTAR</sequence>
<dbReference type="EMBL" id="UGRY01000002">
    <property type="protein sequence ID" value="SUA77499.1"/>
    <property type="molecule type" value="Genomic_DNA"/>
</dbReference>
<gene>
    <name evidence="1" type="ORF">FOH10_24590</name>
    <name evidence="2" type="ORF">NCTC1934_03053</name>
</gene>
<dbReference type="GeneID" id="80335542"/>